<evidence type="ECO:0000313" key="2">
    <source>
        <dbReference type="Proteomes" id="UP000552045"/>
    </source>
</evidence>
<dbReference type="Proteomes" id="UP000552045">
    <property type="component" value="Unassembled WGS sequence"/>
</dbReference>
<sequence>MGLFLVEAELSEPGRQSAATVIEAVAAAYASSGGTLVEAQVPAGHERVYLILEGDDCAGVVLDAAALPGVASITEAVPVRIVGATVEQVRERGAGAGYLVEWDIPAEVTMEQYLARKKEKSPLYDTLDDVSFLRTYVREDTQKCLCFYDAQDEAAVRNAREVVSTPISRLQALDADAVVS</sequence>
<gene>
    <name evidence="1" type="ORF">BKA02_001503</name>
</gene>
<protein>
    <submittedName>
        <fullName evidence="1">Replication-associated recombination protein RarA</fullName>
    </submittedName>
</protein>
<dbReference type="InterPro" id="IPR025336">
    <property type="entry name" value="SCO4226-like"/>
</dbReference>
<dbReference type="Pfam" id="PF14026">
    <property type="entry name" value="SCO4226-like"/>
    <property type="match status" value="1"/>
</dbReference>
<dbReference type="EMBL" id="JACCBH010000001">
    <property type="protein sequence ID" value="NYD54448.1"/>
    <property type="molecule type" value="Genomic_DNA"/>
</dbReference>
<organism evidence="1 2">
    <name type="scientific">Microbacterium pseudoresistens</name>
    <dbReference type="NCBI Taxonomy" id="640634"/>
    <lineage>
        <taxon>Bacteria</taxon>
        <taxon>Bacillati</taxon>
        <taxon>Actinomycetota</taxon>
        <taxon>Actinomycetes</taxon>
        <taxon>Micrococcales</taxon>
        <taxon>Microbacteriaceae</taxon>
        <taxon>Microbacterium</taxon>
    </lineage>
</organism>
<name>A0A7Y9EUZ6_9MICO</name>
<keyword evidence="2" id="KW-1185">Reference proteome</keyword>
<evidence type="ECO:0000313" key="1">
    <source>
        <dbReference type="EMBL" id="NYD54448.1"/>
    </source>
</evidence>
<dbReference type="AlphaFoldDB" id="A0A7Y9EUZ6"/>
<accession>A0A7Y9EUZ6</accession>
<comment type="caution">
    <text evidence="1">The sequence shown here is derived from an EMBL/GenBank/DDBJ whole genome shotgun (WGS) entry which is preliminary data.</text>
</comment>
<reference evidence="1 2" key="1">
    <citation type="submission" date="2020-07" db="EMBL/GenBank/DDBJ databases">
        <title>Sequencing the genomes of 1000 actinobacteria strains.</title>
        <authorList>
            <person name="Klenk H.-P."/>
        </authorList>
    </citation>
    <scope>NUCLEOTIDE SEQUENCE [LARGE SCALE GENOMIC DNA]</scope>
    <source>
        <strain evidence="1 2">DSM 22185</strain>
    </source>
</reference>
<dbReference type="RefSeq" id="WP_179432768.1">
    <property type="nucleotide sequence ID" value="NZ_BAABLC010000001.1"/>
</dbReference>
<proteinExistence type="predicted"/>